<dbReference type="InterPro" id="IPR006652">
    <property type="entry name" value="Kelch_1"/>
</dbReference>
<gene>
    <name evidence="2" type="ORF">OVA965_LOCUS2698</name>
    <name evidence="4" type="ORF">SRO942_LOCUS37509</name>
    <name evidence="3" type="ORF">TMI583_LOCUS2697</name>
</gene>
<organism evidence="4 5">
    <name type="scientific">Didymodactylos carnosus</name>
    <dbReference type="NCBI Taxonomy" id="1234261"/>
    <lineage>
        <taxon>Eukaryota</taxon>
        <taxon>Metazoa</taxon>
        <taxon>Spiralia</taxon>
        <taxon>Gnathifera</taxon>
        <taxon>Rotifera</taxon>
        <taxon>Eurotatoria</taxon>
        <taxon>Bdelloidea</taxon>
        <taxon>Philodinida</taxon>
        <taxon>Philodinidae</taxon>
        <taxon>Didymodactylos</taxon>
    </lineage>
</organism>
<dbReference type="PANTHER" id="PTHR46407:SF3">
    <property type="entry name" value="OS02G0208700 PROTEIN"/>
    <property type="match status" value="1"/>
</dbReference>
<dbReference type="Proteomes" id="UP000682733">
    <property type="component" value="Unassembled WGS sequence"/>
</dbReference>
<comment type="caution">
    <text evidence="4">The sequence shown here is derived from an EMBL/GenBank/DDBJ whole genome shotgun (WGS) entry which is preliminary data.</text>
</comment>
<dbReference type="Pfam" id="PF24681">
    <property type="entry name" value="Kelch_KLHDC2_KLHL20_DRC7"/>
    <property type="match status" value="1"/>
</dbReference>
<dbReference type="PANTHER" id="PTHR46407">
    <property type="entry name" value="OS02G0208700 PROTEIN"/>
    <property type="match status" value="1"/>
</dbReference>
<dbReference type="AlphaFoldDB" id="A0A8S2VDI1"/>
<dbReference type="Proteomes" id="UP000677228">
    <property type="component" value="Unassembled WGS sequence"/>
</dbReference>
<dbReference type="Proteomes" id="UP000681722">
    <property type="component" value="Unassembled WGS sequence"/>
</dbReference>
<dbReference type="InterPro" id="IPR044595">
    <property type="entry name" value="KMD1-4"/>
</dbReference>
<proteinExistence type="predicted"/>
<dbReference type="InterPro" id="IPR015915">
    <property type="entry name" value="Kelch-typ_b-propeller"/>
</dbReference>
<dbReference type="EMBL" id="CAJNOK010000594">
    <property type="protein sequence ID" value="CAF0763741.1"/>
    <property type="molecule type" value="Genomic_DNA"/>
</dbReference>
<evidence type="ECO:0000313" key="5">
    <source>
        <dbReference type="Proteomes" id="UP000681722"/>
    </source>
</evidence>
<name>A0A8S2VDI1_9BILA</name>
<protein>
    <submittedName>
        <fullName evidence="4">Uncharacterized protein</fullName>
    </submittedName>
</protein>
<dbReference type="SMART" id="SM00612">
    <property type="entry name" value="Kelch"/>
    <property type="match status" value="2"/>
</dbReference>
<keyword evidence="1" id="KW-0880">Kelch repeat</keyword>
<dbReference type="EMBL" id="CAJOBA010000594">
    <property type="protein sequence ID" value="CAF3543753.1"/>
    <property type="molecule type" value="Genomic_DNA"/>
</dbReference>
<dbReference type="GO" id="GO:2000762">
    <property type="term" value="P:regulation of phenylpropanoid metabolic process"/>
    <property type="evidence" value="ECO:0007669"/>
    <property type="project" value="InterPro"/>
</dbReference>
<dbReference type="InterPro" id="IPR037293">
    <property type="entry name" value="Gal_Oxidase_central_sf"/>
</dbReference>
<evidence type="ECO:0000313" key="2">
    <source>
        <dbReference type="EMBL" id="CAF0763741.1"/>
    </source>
</evidence>
<reference evidence="4" key="1">
    <citation type="submission" date="2021-02" db="EMBL/GenBank/DDBJ databases">
        <authorList>
            <person name="Nowell W R."/>
        </authorList>
    </citation>
    <scope>NUCLEOTIDE SEQUENCE</scope>
</reference>
<accession>A0A8S2VDI1</accession>
<dbReference type="OrthoDB" id="45365at2759"/>
<sequence>MASRVRKGQDDEDYDERDLSKWMAALKELKDELIKPSNFCVEEDKQQPSWIQKIRVCENVPEHAKMKDDAIRTSTKTSSIPSYLWTPVASMSSARQCHTATLLSSGKVLVTGGYVDENSLSSCEVYDPLSNTWTPVASMSSARHLHTATLLSSGKVFVTGGYSSNSLSSCEMYDPPLNTWTPVAIISSARYSHTATLLSSGKVFVTGGADRNNLSSCELCDS</sequence>
<evidence type="ECO:0000313" key="4">
    <source>
        <dbReference type="EMBL" id="CAF4364352.1"/>
    </source>
</evidence>
<dbReference type="GO" id="GO:0080037">
    <property type="term" value="P:negative regulation of cytokinin-activated signaling pathway"/>
    <property type="evidence" value="ECO:0007669"/>
    <property type="project" value="InterPro"/>
</dbReference>
<dbReference type="Gene3D" id="2.120.10.80">
    <property type="entry name" value="Kelch-type beta propeller"/>
    <property type="match status" value="1"/>
</dbReference>
<dbReference type="Gene3D" id="2.130.10.80">
    <property type="entry name" value="Galactose oxidase/kelch, beta-propeller"/>
    <property type="match status" value="1"/>
</dbReference>
<evidence type="ECO:0000256" key="1">
    <source>
        <dbReference type="ARBA" id="ARBA00022441"/>
    </source>
</evidence>
<dbReference type="SUPFAM" id="SSF117281">
    <property type="entry name" value="Kelch motif"/>
    <property type="match status" value="1"/>
</dbReference>
<evidence type="ECO:0000313" key="3">
    <source>
        <dbReference type="EMBL" id="CAF3543753.1"/>
    </source>
</evidence>
<dbReference type="EMBL" id="CAJOBC010088083">
    <property type="protein sequence ID" value="CAF4364352.1"/>
    <property type="molecule type" value="Genomic_DNA"/>
</dbReference>